<dbReference type="Proteomes" id="UP000006462">
    <property type="component" value="Unassembled WGS sequence"/>
</dbReference>
<name>A0ABM9ZVH2_9BACT</name>
<feature type="compositionally biased region" description="Gly residues" evidence="1">
    <location>
        <begin position="80"/>
        <end position="93"/>
    </location>
</feature>
<evidence type="ECO:0000313" key="3">
    <source>
        <dbReference type="Proteomes" id="UP000006462"/>
    </source>
</evidence>
<evidence type="ECO:0000313" key="2">
    <source>
        <dbReference type="EMBL" id="EFB90891.1"/>
    </source>
</evidence>
<accession>A0ABM9ZVH2</accession>
<dbReference type="RefSeq" id="WP_009164699.1">
    <property type="nucleotide sequence ID" value="NZ_ADFP01000059.1"/>
</dbReference>
<feature type="compositionally biased region" description="Basic and acidic residues" evidence="1">
    <location>
        <begin position="94"/>
        <end position="106"/>
    </location>
</feature>
<reference evidence="2 3" key="1">
    <citation type="submission" date="2009-12" db="EMBL/GenBank/DDBJ databases">
        <authorList>
            <person name="Shrivastava S."/>
            <person name="Madupu R."/>
            <person name="Durkin A.S."/>
            <person name="Torralba M."/>
            <person name="Methe B."/>
            <person name="Sutton G.G."/>
            <person name="Strausberg R.L."/>
            <person name="Nelson K.E."/>
        </authorList>
    </citation>
    <scope>NUCLEOTIDE SEQUENCE [LARGE SCALE GENOMIC DNA]</scope>
    <source>
        <strain evidence="2 3">W5455</strain>
    </source>
</reference>
<sequence>MTSLLNQKIFFGARAERVEILKSKKFYHIVRFNTMKNPRHKIIWTTTAPPAEEIPSVMESRAGAKACIVDNKMFKWQQGYGRGAPGRKISGGRGKTDLHEKTLAEE</sequence>
<evidence type="ECO:0000256" key="1">
    <source>
        <dbReference type="SAM" id="MobiDB-lite"/>
    </source>
</evidence>
<feature type="region of interest" description="Disordered" evidence="1">
    <location>
        <begin position="80"/>
        <end position="106"/>
    </location>
</feature>
<dbReference type="GeneID" id="90987377"/>
<gene>
    <name evidence="2" type="ORF">HMPREF7215_1807</name>
</gene>
<protein>
    <submittedName>
        <fullName evidence="2">Uncharacterized protein</fullName>
    </submittedName>
</protein>
<proteinExistence type="predicted"/>
<organism evidence="2 3">
    <name type="scientific">Pyramidobacter piscolens W5455</name>
    <dbReference type="NCBI Taxonomy" id="352165"/>
    <lineage>
        <taxon>Bacteria</taxon>
        <taxon>Thermotogati</taxon>
        <taxon>Synergistota</taxon>
        <taxon>Synergistia</taxon>
        <taxon>Synergistales</taxon>
        <taxon>Dethiosulfovibrionaceae</taxon>
        <taxon>Pyramidobacter</taxon>
    </lineage>
</organism>
<dbReference type="EMBL" id="ADFP01000059">
    <property type="protein sequence ID" value="EFB90891.1"/>
    <property type="molecule type" value="Genomic_DNA"/>
</dbReference>
<keyword evidence="3" id="KW-1185">Reference proteome</keyword>
<comment type="caution">
    <text evidence="2">The sequence shown here is derived from an EMBL/GenBank/DDBJ whole genome shotgun (WGS) entry which is preliminary data.</text>
</comment>